<keyword evidence="1" id="KW-0472">Membrane</keyword>
<name>A0A3N0B4T9_9ACTN</name>
<keyword evidence="1" id="KW-1133">Transmembrane helix</keyword>
<sequence>MTSPQKRTTLVRVVLLIVVAGVSLAAWFVPSMLGAPSRYDSLFVAAWLVLMAILLIDSRRRDRKRRRYARTFYVDEESSRVFGPMLGTVPYANGCELFDAIAVALANEGTAPACLAPPEDFVPTYVVETAEFSCVRDARLKAAEPAACANDVTVVRWTGCIVDLATGRKKEFASPFDLEDAFCPSYAVSAAADGASLGILHAPAQQGDA</sequence>
<dbReference type="EMBL" id="QIBX01000001">
    <property type="protein sequence ID" value="RNL41988.1"/>
    <property type="molecule type" value="Genomic_DNA"/>
</dbReference>
<dbReference type="AlphaFoldDB" id="A0A3N0B4T9"/>
<feature type="transmembrane region" description="Helical" evidence="1">
    <location>
        <begin position="41"/>
        <end position="58"/>
    </location>
</feature>
<gene>
    <name evidence="2" type="ORF">DMP06_00850</name>
</gene>
<reference evidence="3" key="1">
    <citation type="submission" date="2018-05" db="EMBL/GenBank/DDBJ databases">
        <title>Genome Sequencing of selected type strains of the family Eggerthellaceae.</title>
        <authorList>
            <person name="Danylec N."/>
            <person name="Stoll D.A."/>
            <person name="Doetsch A."/>
            <person name="Huch M."/>
        </authorList>
    </citation>
    <scope>NUCLEOTIDE SEQUENCE [LARGE SCALE GENOMIC DNA]</scope>
    <source>
        <strain evidence="3">DSM 24851</strain>
    </source>
</reference>
<keyword evidence="1" id="KW-0812">Transmembrane</keyword>
<organism evidence="2 3">
    <name type="scientific">Slackia equolifaciens</name>
    <dbReference type="NCBI Taxonomy" id="498718"/>
    <lineage>
        <taxon>Bacteria</taxon>
        <taxon>Bacillati</taxon>
        <taxon>Actinomycetota</taxon>
        <taxon>Coriobacteriia</taxon>
        <taxon>Eggerthellales</taxon>
        <taxon>Eggerthellaceae</taxon>
        <taxon>Slackia</taxon>
    </lineage>
</organism>
<feature type="transmembrane region" description="Helical" evidence="1">
    <location>
        <begin position="9"/>
        <end position="29"/>
    </location>
</feature>
<dbReference type="RefSeq" id="WP_123207849.1">
    <property type="nucleotide sequence ID" value="NZ_JBHTHO010000004.1"/>
</dbReference>
<keyword evidence="3" id="KW-1185">Reference proteome</keyword>
<proteinExistence type="predicted"/>
<evidence type="ECO:0000313" key="3">
    <source>
        <dbReference type="Proteomes" id="UP000269591"/>
    </source>
</evidence>
<comment type="caution">
    <text evidence="2">The sequence shown here is derived from an EMBL/GenBank/DDBJ whole genome shotgun (WGS) entry which is preliminary data.</text>
</comment>
<accession>A0A3N0B4T9</accession>
<evidence type="ECO:0000256" key="1">
    <source>
        <dbReference type="SAM" id="Phobius"/>
    </source>
</evidence>
<evidence type="ECO:0000313" key="2">
    <source>
        <dbReference type="EMBL" id="RNL41988.1"/>
    </source>
</evidence>
<dbReference type="Proteomes" id="UP000269591">
    <property type="component" value="Unassembled WGS sequence"/>
</dbReference>
<protein>
    <submittedName>
        <fullName evidence="2">Uncharacterized protein</fullName>
    </submittedName>
</protein>